<comment type="catalytic activity">
    <reaction evidence="2">
        <text>2-amino-3-carboxymuconate 6-semialdehyde + H(+) = 2-aminomuconate 6-semialdehyde + CO2</text>
        <dbReference type="Rhea" id="RHEA:16557"/>
        <dbReference type="ChEBI" id="CHEBI:15378"/>
        <dbReference type="ChEBI" id="CHEBI:16526"/>
        <dbReference type="ChEBI" id="CHEBI:77634"/>
        <dbReference type="ChEBI" id="CHEBI:77803"/>
        <dbReference type="EC" id="4.1.1.45"/>
    </reaction>
</comment>
<evidence type="ECO:0000313" key="6">
    <source>
        <dbReference type="Proteomes" id="UP000663852"/>
    </source>
</evidence>
<dbReference type="PANTHER" id="PTHR21240:SF28">
    <property type="entry name" value="ISO-OROTATE DECARBOXYLASE (EUROFUNG)"/>
    <property type="match status" value="1"/>
</dbReference>
<evidence type="ECO:0000313" key="5">
    <source>
        <dbReference type="Proteomes" id="UP000663828"/>
    </source>
</evidence>
<dbReference type="Gene3D" id="3.20.20.140">
    <property type="entry name" value="Metal-dependent hydrolases"/>
    <property type="match status" value="1"/>
</dbReference>
<keyword evidence="2" id="KW-0210">Decarboxylase</keyword>
<name>A0A814Y2D3_ADIRI</name>
<dbReference type="EMBL" id="CAJNOJ010000162">
    <property type="protein sequence ID" value="CAF1223382.1"/>
    <property type="molecule type" value="Genomic_DNA"/>
</dbReference>
<dbReference type="SUPFAM" id="SSF51556">
    <property type="entry name" value="Metallo-dependent hydrolases"/>
    <property type="match status" value="1"/>
</dbReference>
<dbReference type="InterPro" id="IPR032465">
    <property type="entry name" value="ACMSD"/>
</dbReference>
<reference evidence="3" key="1">
    <citation type="submission" date="2021-02" db="EMBL/GenBank/DDBJ databases">
        <authorList>
            <person name="Nowell W R."/>
        </authorList>
    </citation>
    <scope>NUCLEOTIDE SEQUENCE</scope>
</reference>
<evidence type="ECO:0000313" key="3">
    <source>
        <dbReference type="EMBL" id="CAF1223382.1"/>
    </source>
</evidence>
<protein>
    <recommendedName>
        <fullName evidence="2">2-amino-3-carboxymuconate-6-semialdehyde decarboxylase</fullName>
        <ecNumber evidence="2">4.1.1.45</ecNumber>
    </recommendedName>
    <alternativeName>
        <fullName evidence="2">Picolinate carboxylase</fullName>
    </alternativeName>
</protein>
<evidence type="ECO:0000313" key="4">
    <source>
        <dbReference type="EMBL" id="CAF1377661.1"/>
    </source>
</evidence>
<evidence type="ECO:0000256" key="1">
    <source>
        <dbReference type="ARBA" id="ARBA00023239"/>
    </source>
</evidence>
<dbReference type="OrthoDB" id="9981771at2759"/>
<organism evidence="3 6">
    <name type="scientific">Adineta ricciae</name>
    <name type="common">Rotifer</name>
    <dbReference type="NCBI Taxonomy" id="249248"/>
    <lineage>
        <taxon>Eukaryota</taxon>
        <taxon>Metazoa</taxon>
        <taxon>Spiralia</taxon>
        <taxon>Gnathifera</taxon>
        <taxon>Rotifera</taxon>
        <taxon>Eurotatoria</taxon>
        <taxon>Bdelloidea</taxon>
        <taxon>Adinetida</taxon>
        <taxon>Adinetidae</taxon>
        <taxon>Adineta</taxon>
    </lineage>
</organism>
<dbReference type="EMBL" id="CAJNOR010003100">
    <property type="protein sequence ID" value="CAF1377661.1"/>
    <property type="molecule type" value="Genomic_DNA"/>
</dbReference>
<dbReference type="EC" id="4.1.1.45" evidence="2"/>
<dbReference type="GO" id="GO:0019748">
    <property type="term" value="P:secondary metabolic process"/>
    <property type="evidence" value="ECO:0007669"/>
    <property type="project" value="TreeGrafter"/>
</dbReference>
<accession>A0A814Y2D3</accession>
<dbReference type="UniPathway" id="UPA00270"/>
<dbReference type="Proteomes" id="UP000663828">
    <property type="component" value="Unassembled WGS sequence"/>
</dbReference>
<keyword evidence="5" id="KW-1185">Reference proteome</keyword>
<sequence>MANSTMVCRTSQTAIVSITAPGTRIYEGNSTKSRRLARQLNEFAANLIQKYPKKFGFCATLPSFIDVEGVIEEINHTHSVFKPDGFIVYTSYGKGQYLGHPSFLPIWKKFNELQTVAFIHPSEAPTPIGNRYAPYNHYT</sequence>
<proteinExistence type="inferred from homology"/>
<dbReference type="GO" id="GO:0001760">
    <property type="term" value="F:aminocarboxymuconate-semialdehyde decarboxylase activity"/>
    <property type="evidence" value="ECO:0007669"/>
    <property type="project" value="UniProtKB-UniRule"/>
</dbReference>
<comment type="similarity">
    <text evidence="2">Belongs to the metallo-dependent hydrolases superfamily.</text>
</comment>
<comment type="subunit">
    <text evidence="2">Monomer.</text>
</comment>
<comment type="pathway">
    <text evidence="2">Secondary metabolite metabolism; quinolate metabolism.</text>
</comment>
<dbReference type="GO" id="GO:1904985">
    <property type="term" value="P:negative regulation of quinolinate biosynthetic process"/>
    <property type="evidence" value="ECO:0007669"/>
    <property type="project" value="UniProtKB-UniRule"/>
</dbReference>
<comment type="function">
    <text evidence="2">Converts alpha-amino-beta-carboxymuconate-epsilon-semialdehyde (ACMS) to alpha-aminomuconate semialdehyde (AMS).</text>
</comment>
<evidence type="ECO:0000256" key="2">
    <source>
        <dbReference type="RuleBase" id="RU366045"/>
    </source>
</evidence>
<dbReference type="GO" id="GO:0005829">
    <property type="term" value="C:cytosol"/>
    <property type="evidence" value="ECO:0007669"/>
    <property type="project" value="UniProtKB-UniRule"/>
</dbReference>
<dbReference type="InterPro" id="IPR032466">
    <property type="entry name" value="Metal_Hydrolase"/>
</dbReference>
<dbReference type="Proteomes" id="UP000663852">
    <property type="component" value="Unassembled WGS sequence"/>
</dbReference>
<gene>
    <name evidence="3" type="ORF">EDS130_LOCUS26539</name>
    <name evidence="4" type="ORF">XAT740_LOCUS32895</name>
</gene>
<keyword evidence="1 2" id="KW-0456">Lyase</keyword>
<dbReference type="PANTHER" id="PTHR21240">
    <property type="entry name" value="2-AMINO-3-CARBOXYLMUCONATE-6-SEMIALDEHYDE DECARBOXYLASE"/>
    <property type="match status" value="1"/>
</dbReference>
<comment type="caution">
    <text evidence="3">The sequence shown here is derived from an EMBL/GenBank/DDBJ whole genome shotgun (WGS) entry which is preliminary data.</text>
</comment>
<dbReference type="AlphaFoldDB" id="A0A814Y2D3"/>